<evidence type="ECO:0000313" key="3">
    <source>
        <dbReference type="EMBL" id="KAK9889513.1"/>
    </source>
</evidence>
<sequence>MSHYSAIMIYKLMVICAIFSFSSQVSGLSSKLDFGDDSSSFSSKSKSISAPIKTEHVEIIKKNSQNLDNLEITCSAGGCNTTNPKEDAGSVKTDVLVKVKTVVDLEKKKKVEDIPDVPVIVGTNGAGSKNMQPIYSGALGGIQYQPTYRNYGGIYKPLEVTNIQKAFPSVTTKLIPESLYRSQTRDGYDIKFKTLPPLVVNMPDGLRYKANGFELKVPYFEPSYHNHYYGENSPPQIAYYPKKNVHNPVAFHTHVPRPVYSNWNKNYHANAPNHRHDENCNCQNKNIGGVSWYPSSGTTNIDNTVLHRRYDGQSNDPGSQINDKLAPLN</sequence>
<proteinExistence type="predicted"/>
<evidence type="ECO:0000313" key="4">
    <source>
        <dbReference type="Proteomes" id="UP001431783"/>
    </source>
</evidence>
<evidence type="ECO:0000256" key="2">
    <source>
        <dbReference type="SAM" id="SignalP"/>
    </source>
</evidence>
<evidence type="ECO:0000256" key="1">
    <source>
        <dbReference type="SAM" id="MobiDB-lite"/>
    </source>
</evidence>
<dbReference type="EMBL" id="JARQZJ010000122">
    <property type="protein sequence ID" value="KAK9889513.1"/>
    <property type="molecule type" value="Genomic_DNA"/>
</dbReference>
<feature type="chain" id="PRO_5043598330" evidence="2">
    <location>
        <begin position="28"/>
        <end position="329"/>
    </location>
</feature>
<reference evidence="3 4" key="1">
    <citation type="submission" date="2023-03" db="EMBL/GenBank/DDBJ databases">
        <title>Genome insight into feeding habits of ladybird beetles.</title>
        <authorList>
            <person name="Li H.-S."/>
            <person name="Huang Y.-H."/>
            <person name="Pang H."/>
        </authorList>
    </citation>
    <scope>NUCLEOTIDE SEQUENCE [LARGE SCALE GENOMIC DNA]</scope>
    <source>
        <strain evidence="3">SYSU_2023b</strain>
        <tissue evidence="3">Whole body</tissue>
    </source>
</reference>
<dbReference type="Proteomes" id="UP001431783">
    <property type="component" value="Unassembled WGS sequence"/>
</dbReference>
<organism evidence="3 4">
    <name type="scientific">Henosepilachna vigintioctopunctata</name>
    <dbReference type="NCBI Taxonomy" id="420089"/>
    <lineage>
        <taxon>Eukaryota</taxon>
        <taxon>Metazoa</taxon>
        <taxon>Ecdysozoa</taxon>
        <taxon>Arthropoda</taxon>
        <taxon>Hexapoda</taxon>
        <taxon>Insecta</taxon>
        <taxon>Pterygota</taxon>
        <taxon>Neoptera</taxon>
        <taxon>Endopterygota</taxon>
        <taxon>Coleoptera</taxon>
        <taxon>Polyphaga</taxon>
        <taxon>Cucujiformia</taxon>
        <taxon>Coccinelloidea</taxon>
        <taxon>Coccinellidae</taxon>
        <taxon>Epilachninae</taxon>
        <taxon>Epilachnini</taxon>
        <taxon>Henosepilachna</taxon>
    </lineage>
</organism>
<protein>
    <submittedName>
        <fullName evidence="3">Uncharacterized protein</fullName>
    </submittedName>
</protein>
<feature type="region of interest" description="Disordered" evidence="1">
    <location>
        <begin position="308"/>
        <end position="329"/>
    </location>
</feature>
<keyword evidence="4" id="KW-1185">Reference proteome</keyword>
<accession>A0AAW1V7W3</accession>
<dbReference type="AlphaFoldDB" id="A0AAW1V7W3"/>
<feature type="compositionally biased region" description="Polar residues" evidence="1">
    <location>
        <begin position="312"/>
        <end position="322"/>
    </location>
</feature>
<comment type="caution">
    <text evidence="3">The sequence shown here is derived from an EMBL/GenBank/DDBJ whole genome shotgun (WGS) entry which is preliminary data.</text>
</comment>
<gene>
    <name evidence="3" type="ORF">WA026_004795</name>
</gene>
<feature type="signal peptide" evidence="2">
    <location>
        <begin position="1"/>
        <end position="27"/>
    </location>
</feature>
<keyword evidence="2" id="KW-0732">Signal</keyword>
<name>A0AAW1V7W3_9CUCU</name>